<name>A0A9D4AJ59_9ROSI</name>
<dbReference type="GO" id="GO:0016020">
    <property type="term" value="C:membrane"/>
    <property type="evidence" value="ECO:0007669"/>
    <property type="project" value="UniProtKB-SubCell"/>
</dbReference>
<dbReference type="Proteomes" id="UP000828251">
    <property type="component" value="Unassembled WGS sequence"/>
</dbReference>
<organism evidence="9 10">
    <name type="scientific">Gossypium stocksii</name>
    <dbReference type="NCBI Taxonomy" id="47602"/>
    <lineage>
        <taxon>Eukaryota</taxon>
        <taxon>Viridiplantae</taxon>
        <taxon>Streptophyta</taxon>
        <taxon>Embryophyta</taxon>
        <taxon>Tracheophyta</taxon>
        <taxon>Spermatophyta</taxon>
        <taxon>Magnoliopsida</taxon>
        <taxon>eudicotyledons</taxon>
        <taxon>Gunneridae</taxon>
        <taxon>Pentapetalae</taxon>
        <taxon>rosids</taxon>
        <taxon>malvids</taxon>
        <taxon>Malvales</taxon>
        <taxon>Malvaceae</taxon>
        <taxon>Malvoideae</taxon>
        <taxon>Gossypium</taxon>
    </lineage>
</organism>
<dbReference type="AlphaFoldDB" id="A0A9D4AJ59"/>
<feature type="transmembrane region" description="Helical" evidence="7">
    <location>
        <begin position="48"/>
        <end position="69"/>
    </location>
</feature>
<evidence type="ECO:0000313" key="10">
    <source>
        <dbReference type="Proteomes" id="UP000828251"/>
    </source>
</evidence>
<evidence type="ECO:0000313" key="9">
    <source>
        <dbReference type="EMBL" id="KAH1122869.1"/>
    </source>
</evidence>
<comment type="subcellular location">
    <subcellularLocation>
        <location evidence="1">Membrane</location>
    </subcellularLocation>
</comment>
<comment type="caution">
    <text evidence="9">The sequence shown here is derived from an EMBL/GenBank/DDBJ whole genome shotgun (WGS) entry which is preliminary data.</text>
</comment>
<proteinExistence type="predicted"/>
<dbReference type="EMBL" id="JAIQCV010000002">
    <property type="protein sequence ID" value="KAH1122869.1"/>
    <property type="molecule type" value="Genomic_DNA"/>
</dbReference>
<keyword evidence="2" id="KW-0813">Transport</keyword>
<dbReference type="PANTHER" id="PTHR48017">
    <property type="entry name" value="OS05G0424000 PROTEIN-RELATED"/>
    <property type="match status" value="1"/>
</dbReference>
<evidence type="ECO:0000256" key="6">
    <source>
        <dbReference type="ARBA" id="ARBA00023136"/>
    </source>
</evidence>
<evidence type="ECO:0000256" key="7">
    <source>
        <dbReference type="SAM" id="Phobius"/>
    </source>
</evidence>
<evidence type="ECO:0000256" key="4">
    <source>
        <dbReference type="ARBA" id="ARBA00022970"/>
    </source>
</evidence>
<feature type="transmembrane region" description="Helical" evidence="7">
    <location>
        <begin position="12"/>
        <end position="32"/>
    </location>
</feature>
<dbReference type="Gene3D" id="3.30.930.10">
    <property type="entry name" value="Bira Bifunctional Protein, Domain 2"/>
    <property type="match status" value="1"/>
</dbReference>
<feature type="domain" description="Amino acid transporter transmembrane" evidence="8">
    <location>
        <begin position="7"/>
        <end position="105"/>
    </location>
</feature>
<evidence type="ECO:0000256" key="1">
    <source>
        <dbReference type="ARBA" id="ARBA00004370"/>
    </source>
</evidence>
<evidence type="ECO:0000256" key="3">
    <source>
        <dbReference type="ARBA" id="ARBA00022692"/>
    </source>
</evidence>
<reference evidence="9 10" key="1">
    <citation type="journal article" date="2021" name="Plant Biotechnol. J.">
        <title>Multi-omics assisted identification of the key and species-specific regulatory components of drought-tolerant mechanisms in Gossypium stocksii.</title>
        <authorList>
            <person name="Yu D."/>
            <person name="Ke L."/>
            <person name="Zhang D."/>
            <person name="Wu Y."/>
            <person name="Sun Y."/>
            <person name="Mei J."/>
            <person name="Sun J."/>
            <person name="Sun Y."/>
        </authorList>
    </citation>
    <scope>NUCLEOTIDE SEQUENCE [LARGE SCALE GENOMIC DNA]</scope>
    <source>
        <strain evidence="10">cv. E1</strain>
        <tissue evidence="9">Leaf</tissue>
    </source>
</reference>
<gene>
    <name evidence="9" type="ORF">J1N35_006029</name>
</gene>
<protein>
    <recommendedName>
        <fullName evidence="8">Amino acid transporter transmembrane domain-containing protein</fullName>
    </recommendedName>
</protein>
<keyword evidence="3 7" id="KW-0812">Transmembrane</keyword>
<dbReference type="Pfam" id="PF01490">
    <property type="entry name" value="Aa_trans"/>
    <property type="match status" value="1"/>
</dbReference>
<dbReference type="OrthoDB" id="40134at2759"/>
<dbReference type="InterPro" id="IPR045864">
    <property type="entry name" value="aa-tRNA-synth_II/BPL/LPL"/>
</dbReference>
<keyword evidence="5 7" id="KW-1133">Transmembrane helix</keyword>
<keyword evidence="10" id="KW-1185">Reference proteome</keyword>
<evidence type="ECO:0000256" key="5">
    <source>
        <dbReference type="ARBA" id="ARBA00022989"/>
    </source>
</evidence>
<evidence type="ECO:0000256" key="2">
    <source>
        <dbReference type="ARBA" id="ARBA00022448"/>
    </source>
</evidence>
<keyword evidence="4" id="KW-0029">Amino-acid transport</keyword>
<dbReference type="InterPro" id="IPR013057">
    <property type="entry name" value="AA_transpt_TM"/>
</dbReference>
<accession>A0A9D4AJ59</accession>
<dbReference type="GO" id="GO:0006865">
    <property type="term" value="P:amino acid transport"/>
    <property type="evidence" value="ECO:0007669"/>
    <property type="project" value="UniProtKB-KW"/>
</dbReference>
<evidence type="ECO:0000259" key="8">
    <source>
        <dbReference type="Pfam" id="PF01490"/>
    </source>
</evidence>
<sequence>MLLISLWKGVVVAYLVIAACYFPVAFCGYLVFGNQVEDNILVSLEKPAYLIVAANAFVLVHVIGSYQVFAMPVFDMMESFLVKQMHFKPSLMLRTITRSSFVCIKRATAVEAEKLKKGKRKYLMVIGINTTFSSRKRRDSARATWMPQVPRRLVLQILELYRHIYEEFLAIPVTEGRKSELEKFGGGLYTTSVEEAKDPLEKAILDGR</sequence>
<keyword evidence="6 7" id="KW-0472">Membrane</keyword>